<protein>
    <recommendedName>
        <fullName evidence="3">histidine kinase</fullName>
        <ecNumber evidence="3">2.7.13.3</ecNumber>
    </recommendedName>
</protein>
<dbReference type="SUPFAM" id="SSF47384">
    <property type="entry name" value="Homodimeric domain of signal transducing histidine kinase"/>
    <property type="match status" value="1"/>
</dbReference>
<dbReference type="Gene3D" id="3.30.565.10">
    <property type="entry name" value="Histidine kinase-like ATPase, C-terminal domain"/>
    <property type="match status" value="1"/>
</dbReference>
<reference evidence="18 19" key="2">
    <citation type="journal article" date="2021" name="Int. J. Syst. Evol. Microbiol.">
        <title>Roseibium litorale sp. nov., isolated from a tidal flat sediment and proposal for the reclassification of Labrenzia polysiphoniae as Roseibium polysiphoniae comb. nov.</title>
        <authorList>
            <person name="Liu Y."/>
            <person name="Pei T."/>
            <person name="Du J."/>
            <person name="Chao M."/>
            <person name="Deng M.R."/>
            <person name="Zhu H."/>
        </authorList>
    </citation>
    <scope>NUCLEOTIDE SEQUENCE [LARGE SCALE GENOMIC DNA]</scope>
    <source>
        <strain evidence="18 19">4C16A</strain>
    </source>
</reference>
<dbReference type="InterPro" id="IPR050980">
    <property type="entry name" value="2C_sensor_his_kinase"/>
</dbReference>
<keyword evidence="5" id="KW-0997">Cell inner membrane</keyword>
<sequence>MTRLISRLWPESIAAQLLLVMLTSLGMLVMLFFAAFRILQPGPPGEDAFAYGIKAAVLVAQMNETDSELRQALVADFASRNPDIHLRLMPAGSYVLKSRDDGSPRVPFWMPFRFSDFGQGLKALGLGPVELDEDGEERSNLVFELADGQQVFARMPPRREPPVWGNPLLQLIFFLVLSLVMLLIWGTRMLVLPLSQLASGVGSFGKTSMQAVPIAEHGPLEVRKAAHAFNRMQSRIQDLVERRTRMLAAISHDLRTPLTRLRLRTELMPDGDIKQRNLADLAIMEGQLDGALTYLSDGRTGELSVKIDVASFLQGIRDQYEDVGAELAIECEVGLSVLGRFSELTRAMTNLIDNARRYDDRIRLISSSVDDRVVIEVEDHGPGIPLQERERMLMPFERGDDARMLGTDSSFGFGLGLATACAIVEAHDGKLVLNDTEGGGLTVRIELAKA</sequence>
<feature type="transmembrane region" description="Helical" evidence="15">
    <location>
        <begin position="12"/>
        <end position="36"/>
    </location>
</feature>
<reference evidence="19" key="1">
    <citation type="submission" date="2020-09" db="EMBL/GenBank/DDBJ databases">
        <title>The genome sequence of strain Labrenzia suaedae 4C16A.</title>
        <authorList>
            <person name="Liu Y."/>
        </authorList>
    </citation>
    <scope>NUCLEOTIDE SEQUENCE [LARGE SCALE GENOMIC DNA]</scope>
    <source>
        <strain evidence="19">4C16A</strain>
    </source>
</reference>
<evidence type="ECO:0000256" key="15">
    <source>
        <dbReference type="SAM" id="Phobius"/>
    </source>
</evidence>
<evidence type="ECO:0000313" key="19">
    <source>
        <dbReference type="Proteomes" id="UP000632063"/>
    </source>
</evidence>
<gene>
    <name evidence="18" type="ORF">IG616_03275</name>
</gene>
<dbReference type="InterPro" id="IPR003661">
    <property type="entry name" value="HisK_dim/P_dom"/>
</dbReference>
<evidence type="ECO:0000256" key="10">
    <source>
        <dbReference type="ARBA" id="ARBA00022777"/>
    </source>
</evidence>
<dbReference type="SUPFAM" id="SSF55874">
    <property type="entry name" value="ATPase domain of HSP90 chaperone/DNA topoisomerase II/histidine kinase"/>
    <property type="match status" value="1"/>
</dbReference>
<evidence type="ECO:0000256" key="5">
    <source>
        <dbReference type="ARBA" id="ARBA00022519"/>
    </source>
</evidence>
<dbReference type="PANTHER" id="PTHR44936">
    <property type="entry name" value="SENSOR PROTEIN CREC"/>
    <property type="match status" value="1"/>
</dbReference>
<evidence type="ECO:0000256" key="7">
    <source>
        <dbReference type="ARBA" id="ARBA00022679"/>
    </source>
</evidence>
<evidence type="ECO:0000259" key="17">
    <source>
        <dbReference type="PROSITE" id="PS50885"/>
    </source>
</evidence>
<evidence type="ECO:0000313" key="18">
    <source>
        <dbReference type="EMBL" id="MBD8890554.1"/>
    </source>
</evidence>
<dbReference type="CDD" id="cd00082">
    <property type="entry name" value="HisKA"/>
    <property type="match status" value="1"/>
</dbReference>
<comment type="catalytic activity">
    <reaction evidence="1">
        <text>ATP + protein L-histidine = ADP + protein N-phospho-L-histidine.</text>
        <dbReference type="EC" id="2.7.13.3"/>
    </reaction>
</comment>
<dbReference type="InterPro" id="IPR003594">
    <property type="entry name" value="HATPase_dom"/>
</dbReference>
<evidence type="ECO:0000256" key="1">
    <source>
        <dbReference type="ARBA" id="ARBA00000085"/>
    </source>
</evidence>
<dbReference type="Pfam" id="PF00512">
    <property type="entry name" value="HisKA"/>
    <property type="match status" value="1"/>
</dbReference>
<evidence type="ECO:0000256" key="13">
    <source>
        <dbReference type="ARBA" id="ARBA00023012"/>
    </source>
</evidence>
<evidence type="ECO:0000256" key="4">
    <source>
        <dbReference type="ARBA" id="ARBA00022475"/>
    </source>
</evidence>
<dbReference type="InterPro" id="IPR005467">
    <property type="entry name" value="His_kinase_dom"/>
</dbReference>
<dbReference type="PROSITE" id="PS50109">
    <property type="entry name" value="HIS_KIN"/>
    <property type="match status" value="1"/>
</dbReference>
<dbReference type="InterPro" id="IPR036097">
    <property type="entry name" value="HisK_dim/P_sf"/>
</dbReference>
<keyword evidence="13" id="KW-0902">Two-component regulatory system</keyword>
<dbReference type="Gene3D" id="1.10.287.130">
    <property type="match status" value="1"/>
</dbReference>
<keyword evidence="7" id="KW-0808">Transferase</keyword>
<keyword evidence="8 15" id="KW-0812">Transmembrane</keyword>
<dbReference type="EMBL" id="JACYXI010000001">
    <property type="protein sequence ID" value="MBD8890554.1"/>
    <property type="molecule type" value="Genomic_DNA"/>
</dbReference>
<feature type="domain" description="HAMP" evidence="17">
    <location>
        <begin position="188"/>
        <end position="241"/>
    </location>
</feature>
<evidence type="ECO:0000256" key="9">
    <source>
        <dbReference type="ARBA" id="ARBA00022741"/>
    </source>
</evidence>
<dbReference type="Pfam" id="PF00672">
    <property type="entry name" value="HAMP"/>
    <property type="match status" value="1"/>
</dbReference>
<keyword evidence="6" id="KW-0597">Phosphoprotein</keyword>
<keyword evidence="9" id="KW-0547">Nucleotide-binding</keyword>
<name>A0ABR9CIA8_9HYPH</name>
<proteinExistence type="predicted"/>
<dbReference type="InterPro" id="IPR036890">
    <property type="entry name" value="HATPase_C_sf"/>
</dbReference>
<evidence type="ECO:0000256" key="14">
    <source>
        <dbReference type="ARBA" id="ARBA00023136"/>
    </source>
</evidence>
<feature type="domain" description="Histidine kinase" evidence="16">
    <location>
        <begin position="249"/>
        <end position="450"/>
    </location>
</feature>
<evidence type="ECO:0000259" key="16">
    <source>
        <dbReference type="PROSITE" id="PS50109"/>
    </source>
</evidence>
<evidence type="ECO:0000256" key="2">
    <source>
        <dbReference type="ARBA" id="ARBA00004429"/>
    </source>
</evidence>
<evidence type="ECO:0000256" key="6">
    <source>
        <dbReference type="ARBA" id="ARBA00022553"/>
    </source>
</evidence>
<dbReference type="InterPro" id="IPR004358">
    <property type="entry name" value="Sig_transdc_His_kin-like_C"/>
</dbReference>
<evidence type="ECO:0000256" key="3">
    <source>
        <dbReference type="ARBA" id="ARBA00012438"/>
    </source>
</evidence>
<evidence type="ECO:0000256" key="8">
    <source>
        <dbReference type="ARBA" id="ARBA00022692"/>
    </source>
</evidence>
<accession>A0ABR9CIA8</accession>
<dbReference type="Proteomes" id="UP000632063">
    <property type="component" value="Unassembled WGS sequence"/>
</dbReference>
<evidence type="ECO:0000256" key="11">
    <source>
        <dbReference type="ARBA" id="ARBA00022840"/>
    </source>
</evidence>
<keyword evidence="10" id="KW-0418">Kinase</keyword>
<organism evidence="18 19">
    <name type="scientific">Roseibium litorale</name>
    <dbReference type="NCBI Taxonomy" id="2803841"/>
    <lineage>
        <taxon>Bacteria</taxon>
        <taxon>Pseudomonadati</taxon>
        <taxon>Pseudomonadota</taxon>
        <taxon>Alphaproteobacteria</taxon>
        <taxon>Hyphomicrobiales</taxon>
        <taxon>Stappiaceae</taxon>
        <taxon>Roseibium</taxon>
    </lineage>
</organism>
<dbReference type="CDD" id="cd00075">
    <property type="entry name" value="HATPase"/>
    <property type="match status" value="1"/>
</dbReference>
<dbReference type="EC" id="2.7.13.3" evidence="3"/>
<keyword evidence="14 15" id="KW-0472">Membrane</keyword>
<comment type="subcellular location">
    <subcellularLocation>
        <location evidence="2">Cell inner membrane</location>
        <topology evidence="2">Multi-pass membrane protein</topology>
    </subcellularLocation>
</comment>
<dbReference type="RefSeq" id="WP_192146327.1">
    <property type="nucleotide sequence ID" value="NZ_JACYXI010000001.1"/>
</dbReference>
<keyword evidence="11" id="KW-0067">ATP-binding</keyword>
<keyword evidence="4" id="KW-1003">Cell membrane</keyword>
<dbReference type="PANTHER" id="PTHR44936:SF5">
    <property type="entry name" value="SENSOR HISTIDINE KINASE ENVZ"/>
    <property type="match status" value="1"/>
</dbReference>
<keyword evidence="12 15" id="KW-1133">Transmembrane helix</keyword>
<dbReference type="Pfam" id="PF02518">
    <property type="entry name" value="HATPase_c"/>
    <property type="match status" value="1"/>
</dbReference>
<dbReference type="SMART" id="SM00387">
    <property type="entry name" value="HATPase_c"/>
    <property type="match status" value="1"/>
</dbReference>
<comment type="caution">
    <text evidence="18">The sequence shown here is derived from an EMBL/GenBank/DDBJ whole genome shotgun (WGS) entry which is preliminary data.</text>
</comment>
<dbReference type="InterPro" id="IPR003660">
    <property type="entry name" value="HAMP_dom"/>
</dbReference>
<keyword evidence="19" id="KW-1185">Reference proteome</keyword>
<dbReference type="PROSITE" id="PS50885">
    <property type="entry name" value="HAMP"/>
    <property type="match status" value="1"/>
</dbReference>
<feature type="transmembrane region" description="Helical" evidence="15">
    <location>
        <begin position="168"/>
        <end position="186"/>
    </location>
</feature>
<evidence type="ECO:0000256" key="12">
    <source>
        <dbReference type="ARBA" id="ARBA00022989"/>
    </source>
</evidence>
<dbReference type="SMART" id="SM00388">
    <property type="entry name" value="HisKA"/>
    <property type="match status" value="1"/>
</dbReference>
<dbReference type="PRINTS" id="PR00344">
    <property type="entry name" value="BCTRLSENSOR"/>
</dbReference>